<evidence type="ECO:0000313" key="19">
    <source>
        <dbReference type="EMBL" id="KHK91059.1"/>
    </source>
</evidence>
<feature type="transmembrane region" description="Helical" evidence="17">
    <location>
        <begin position="184"/>
        <end position="205"/>
    </location>
</feature>
<dbReference type="Pfam" id="PF08009">
    <property type="entry name" value="CDP-OH_P_tran_2"/>
    <property type="match status" value="1"/>
</dbReference>
<protein>
    <recommendedName>
        <fullName evidence="5">CDP-diacylglycerol--serine O-phosphatidyltransferase</fullName>
        <ecNumber evidence="4">2.7.8.8</ecNumber>
    </recommendedName>
    <alternativeName>
        <fullName evidence="14">Phosphatidylserine synthase</fullName>
    </alternativeName>
</protein>
<keyword evidence="12" id="KW-0594">Phospholipid biosynthesis</keyword>
<dbReference type="InterPro" id="IPR043130">
    <property type="entry name" value="CDP-OH_PTrfase_TM_dom"/>
</dbReference>
<keyword evidence="11 17" id="KW-0472">Membrane</keyword>
<evidence type="ECO:0000256" key="5">
    <source>
        <dbReference type="ARBA" id="ARBA00017171"/>
    </source>
</evidence>
<dbReference type="EC" id="2.7.8.8" evidence="4"/>
<dbReference type="InterPro" id="IPR048254">
    <property type="entry name" value="CDP_ALCOHOL_P_TRANSF_CS"/>
</dbReference>
<accession>A0A0B1ZP66</accession>
<dbReference type="PANTHER" id="PTHR14269:SF61">
    <property type="entry name" value="CDP-DIACYLGLYCEROL--SERINE O-PHOSPHATIDYLTRANSFERASE"/>
    <property type="match status" value="1"/>
</dbReference>
<keyword evidence="13" id="KW-1208">Phospholipid metabolism</keyword>
<dbReference type="InterPro" id="IPR012616">
    <property type="entry name" value="CDP-OH_P_trans_C"/>
</dbReference>
<keyword evidence="8 17" id="KW-0812">Transmembrane</keyword>
<gene>
    <name evidence="19" type="ORF">LK12_09040</name>
</gene>
<evidence type="ECO:0000256" key="12">
    <source>
        <dbReference type="ARBA" id="ARBA00023209"/>
    </source>
</evidence>
<dbReference type="AlphaFoldDB" id="A0A0B1ZP66"/>
<keyword evidence="9 17" id="KW-1133">Transmembrane helix</keyword>
<evidence type="ECO:0000256" key="8">
    <source>
        <dbReference type="ARBA" id="ARBA00022692"/>
    </source>
</evidence>
<dbReference type="InterPro" id="IPR000462">
    <property type="entry name" value="CDP-OH_P_trans"/>
</dbReference>
<dbReference type="PANTHER" id="PTHR14269">
    <property type="entry name" value="CDP-DIACYLGLYCEROL--GLYCEROL-3-PHOSPHATE 3-PHOSPHATIDYLTRANSFERASE-RELATED"/>
    <property type="match status" value="1"/>
</dbReference>
<comment type="similarity">
    <text evidence="3 15">Belongs to the CDP-alcohol phosphatidyltransferase class-I family.</text>
</comment>
<evidence type="ECO:0000256" key="6">
    <source>
        <dbReference type="ARBA" id="ARBA00022516"/>
    </source>
</evidence>
<dbReference type="Proteomes" id="UP000031057">
    <property type="component" value="Unassembled WGS sequence"/>
</dbReference>
<dbReference type="GO" id="GO:0003882">
    <property type="term" value="F:CDP-diacylglycerol-serine O-phosphatidyltransferase activity"/>
    <property type="evidence" value="ECO:0007669"/>
    <property type="project" value="UniProtKB-EC"/>
</dbReference>
<dbReference type="STRING" id="1348853.LK12_09040"/>
<organism evidence="19 20">
    <name type="scientific">Novosphingobium malaysiense</name>
    <dbReference type="NCBI Taxonomy" id="1348853"/>
    <lineage>
        <taxon>Bacteria</taxon>
        <taxon>Pseudomonadati</taxon>
        <taxon>Pseudomonadota</taxon>
        <taxon>Alphaproteobacteria</taxon>
        <taxon>Sphingomonadales</taxon>
        <taxon>Sphingomonadaceae</taxon>
        <taxon>Novosphingobium</taxon>
    </lineage>
</organism>
<evidence type="ECO:0000259" key="18">
    <source>
        <dbReference type="Pfam" id="PF08009"/>
    </source>
</evidence>
<evidence type="ECO:0000256" key="16">
    <source>
        <dbReference type="SAM" id="MobiDB-lite"/>
    </source>
</evidence>
<sequence>MSSESSYGSPPEPDGFAEGRSRRRLARGLSMRAIVPNAITAAALCSGLTGIRFAIGGDFERSVQAVILAGLLDGIDGRAARLLKAQTRFGAELDSLADSISFGVAPALIVYLWSLHQLPSIGWIAALAFAICCVLRLARFNARLDMLDQPHKQAGFLTGVPAPLGAGLAFLPMYLWIASDVPEFANPIVVSAWMVLIAFLMISSLPTLSWSRLRPPNSLRLGMIALVGLTVAALLTEPWFTLVAITIAYLLLIPMGLVTYARVRRQAPSPATPDPEAERFDEQGAPLGPS</sequence>
<evidence type="ECO:0000256" key="13">
    <source>
        <dbReference type="ARBA" id="ARBA00023264"/>
    </source>
</evidence>
<evidence type="ECO:0000256" key="17">
    <source>
        <dbReference type="SAM" id="Phobius"/>
    </source>
</evidence>
<dbReference type="Gene3D" id="1.20.120.1760">
    <property type="match status" value="1"/>
</dbReference>
<keyword evidence="10" id="KW-0443">Lipid metabolism</keyword>
<evidence type="ECO:0000256" key="1">
    <source>
        <dbReference type="ARBA" id="ARBA00000287"/>
    </source>
</evidence>
<evidence type="ECO:0000256" key="4">
    <source>
        <dbReference type="ARBA" id="ARBA00013174"/>
    </source>
</evidence>
<evidence type="ECO:0000256" key="2">
    <source>
        <dbReference type="ARBA" id="ARBA00004127"/>
    </source>
</evidence>
<reference evidence="19 20" key="1">
    <citation type="submission" date="2014-10" db="EMBL/GenBank/DDBJ databases">
        <title>Genome sequence of Novosphingobium malaysiense MUSC 273(T).</title>
        <authorList>
            <person name="Lee L.-H."/>
        </authorList>
    </citation>
    <scope>NUCLEOTIDE SEQUENCE [LARGE SCALE GENOMIC DNA]</scope>
    <source>
        <strain evidence="19 20">MUSC 273</strain>
    </source>
</reference>
<dbReference type="GO" id="GO:0012505">
    <property type="term" value="C:endomembrane system"/>
    <property type="evidence" value="ECO:0007669"/>
    <property type="project" value="UniProtKB-SubCell"/>
</dbReference>
<dbReference type="EMBL" id="JTDI01000003">
    <property type="protein sequence ID" value="KHK91059.1"/>
    <property type="molecule type" value="Genomic_DNA"/>
</dbReference>
<feature type="transmembrane region" description="Helical" evidence="17">
    <location>
        <begin position="154"/>
        <end position="178"/>
    </location>
</feature>
<feature type="transmembrane region" description="Helical" evidence="17">
    <location>
        <begin position="217"/>
        <end position="236"/>
    </location>
</feature>
<dbReference type="InterPro" id="IPR050324">
    <property type="entry name" value="CDP-alcohol_PTase-I"/>
</dbReference>
<evidence type="ECO:0000256" key="14">
    <source>
        <dbReference type="ARBA" id="ARBA00032361"/>
    </source>
</evidence>
<feature type="domain" description="CDP-alcohol phosphatidyltransferase C-terminal" evidence="18">
    <location>
        <begin position="219"/>
        <end position="254"/>
    </location>
</feature>
<dbReference type="NCBIfam" id="TIGR00473">
    <property type="entry name" value="pssA"/>
    <property type="match status" value="1"/>
</dbReference>
<dbReference type="Pfam" id="PF01066">
    <property type="entry name" value="CDP-OH_P_transf"/>
    <property type="match status" value="1"/>
</dbReference>
<comment type="caution">
    <text evidence="19">The sequence shown here is derived from an EMBL/GenBank/DDBJ whole genome shotgun (WGS) entry which is preliminary data.</text>
</comment>
<proteinExistence type="inferred from homology"/>
<keyword evidence="20" id="KW-1185">Reference proteome</keyword>
<keyword evidence="6" id="KW-0444">Lipid biosynthesis</keyword>
<keyword evidence="7 15" id="KW-0808">Transferase</keyword>
<evidence type="ECO:0000256" key="9">
    <source>
        <dbReference type="ARBA" id="ARBA00022989"/>
    </source>
</evidence>
<evidence type="ECO:0000256" key="15">
    <source>
        <dbReference type="RuleBase" id="RU003750"/>
    </source>
</evidence>
<dbReference type="GO" id="GO:0008654">
    <property type="term" value="P:phospholipid biosynthetic process"/>
    <property type="evidence" value="ECO:0007669"/>
    <property type="project" value="UniProtKB-KW"/>
</dbReference>
<feature type="transmembrane region" description="Helical" evidence="17">
    <location>
        <begin position="120"/>
        <end position="142"/>
    </location>
</feature>
<feature type="region of interest" description="Disordered" evidence="16">
    <location>
        <begin position="267"/>
        <end position="290"/>
    </location>
</feature>
<dbReference type="GO" id="GO:0016020">
    <property type="term" value="C:membrane"/>
    <property type="evidence" value="ECO:0007669"/>
    <property type="project" value="InterPro"/>
</dbReference>
<feature type="transmembrane region" description="Helical" evidence="17">
    <location>
        <begin position="242"/>
        <end position="261"/>
    </location>
</feature>
<dbReference type="InterPro" id="IPR004533">
    <property type="entry name" value="CDP-diaglyc--ser_O-PTrfase"/>
</dbReference>
<name>A0A0B1ZP66_9SPHN</name>
<comment type="subcellular location">
    <subcellularLocation>
        <location evidence="2">Endomembrane system</location>
        <topology evidence="2">Multi-pass membrane protein</topology>
    </subcellularLocation>
</comment>
<evidence type="ECO:0000256" key="11">
    <source>
        <dbReference type="ARBA" id="ARBA00023136"/>
    </source>
</evidence>
<evidence type="ECO:0000256" key="3">
    <source>
        <dbReference type="ARBA" id="ARBA00010441"/>
    </source>
</evidence>
<evidence type="ECO:0000256" key="10">
    <source>
        <dbReference type="ARBA" id="ARBA00023098"/>
    </source>
</evidence>
<dbReference type="PROSITE" id="PS00379">
    <property type="entry name" value="CDP_ALCOHOL_P_TRANSF"/>
    <property type="match status" value="1"/>
</dbReference>
<comment type="catalytic activity">
    <reaction evidence="1">
        <text>a CDP-1,2-diacyl-sn-glycerol + L-serine = a 1,2-diacyl-sn-glycero-3-phospho-L-serine + CMP + H(+)</text>
        <dbReference type="Rhea" id="RHEA:16913"/>
        <dbReference type="ChEBI" id="CHEBI:15378"/>
        <dbReference type="ChEBI" id="CHEBI:33384"/>
        <dbReference type="ChEBI" id="CHEBI:57262"/>
        <dbReference type="ChEBI" id="CHEBI:58332"/>
        <dbReference type="ChEBI" id="CHEBI:60377"/>
        <dbReference type="EC" id="2.7.8.8"/>
    </reaction>
</comment>
<feature type="transmembrane region" description="Helical" evidence="17">
    <location>
        <begin position="29"/>
        <end position="51"/>
    </location>
</feature>
<evidence type="ECO:0000313" key="20">
    <source>
        <dbReference type="Proteomes" id="UP000031057"/>
    </source>
</evidence>
<evidence type="ECO:0000256" key="7">
    <source>
        <dbReference type="ARBA" id="ARBA00022679"/>
    </source>
</evidence>